<dbReference type="InterPro" id="IPR001611">
    <property type="entry name" value="Leu-rich_rpt"/>
</dbReference>
<name>A0A8S3WGH3_PARAO</name>
<dbReference type="PROSITE" id="PS51450">
    <property type="entry name" value="LRR"/>
    <property type="match status" value="1"/>
</dbReference>
<dbReference type="InterPro" id="IPR003591">
    <property type="entry name" value="Leu-rich_rpt_typical-subtyp"/>
</dbReference>
<dbReference type="EMBL" id="CAJQZP010000397">
    <property type="protein sequence ID" value="CAG4959567.1"/>
    <property type="molecule type" value="Genomic_DNA"/>
</dbReference>
<dbReference type="Proteomes" id="UP000691718">
    <property type="component" value="Unassembled WGS sequence"/>
</dbReference>
<keyword evidence="3" id="KW-0677">Repeat</keyword>
<evidence type="ECO:0000256" key="4">
    <source>
        <dbReference type="SAM" id="SignalP"/>
    </source>
</evidence>
<reference evidence="5" key="1">
    <citation type="submission" date="2021-04" db="EMBL/GenBank/DDBJ databases">
        <authorList>
            <person name="Tunstrom K."/>
        </authorList>
    </citation>
    <scope>NUCLEOTIDE SEQUENCE</scope>
</reference>
<evidence type="ECO:0000313" key="6">
    <source>
        <dbReference type="Proteomes" id="UP000691718"/>
    </source>
</evidence>
<evidence type="ECO:0000256" key="1">
    <source>
        <dbReference type="ARBA" id="ARBA00022614"/>
    </source>
</evidence>
<evidence type="ECO:0000256" key="3">
    <source>
        <dbReference type="ARBA" id="ARBA00022737"/>
    </source>
</evidence>
<dbReference type="PANTHER" id="PTHR24369:SF210">
    <property type="entry name" value="CHAOPTIN-RELATED"/>
    <property type="match status" value="1"/>
</dbReference>
<dbReference type="FunFam" id="3.80.10.10:FF:001360">
    <property type="entry name" value="Uncharacterized protein"/>
    <property type="match status" value="1"/>
</dbReference>
<protein>
    <submittedName>
        <fullName evidence="5">(apollo) hypothetical protein</fullName>
    </submittedName>
</protein>
<keyword evidence="2 4" id="KW-0732">Signal</keyword>
<comment type="caution">
    <text evidence="5">The sequence shown here is derived from an EMBL/GenBank/DDBJ whole genome shotgun (WGS) entry which is preliminary data.</text>
</comment>
<evidence type="ECO:0000313" key="5">
    <source>
        <dbReference type="EMBL" id="CAG4959567.1"/>
    </source>
</evidence>
<organism evidence="5 6">
    <name type="scientific">Parnassius apollo</name>
    <name type="common">Apollo butterfly</name>
    <name type="synonym">Papilio apollo</name>
    <dbReference type="NCBI Taxonomy" id="110799"/>
    <lineage>
        <taxon>Eukaryota</taxon>
        <taxon>Metazoa</taxon>
        <taxon>Ecdysozoa</taxon>
        <taxon>Arthropoda</taxon>
        <taxon>Hexapoda</taxon>
        <taxon>Insecta</taxon>
        <taxon>Pterygota</taxon>
        <taxon>Neoptera</taxon>
        <taxon>Endopterygota</taxon>
        <taxon>Lepidoptera</taxon>
        <taxon>Glossata</taxon>
        <taxon>Ditrysia</taxon>
        <taxon>Papilionoidea</taxon>
        <taxon>Papilionidae</taxon>
        <taxon>Parnassiinae</taxon>
        <taxon>Parnassini</taxon>
        <taxon>Parnassius</taxon>
        <taxon>Parnassius</taxon>
    </lineage>
</organism>
<dbReference type="OrthoDB" id="27267at2759"/>
<dbReference type="PANTHER" id="PTHR24369">
    <property type="entry name" value="ANTIGEN BSP, PUTATIVE-RELATED"/>
    <property type="match status" value="1"/>
</dbReference>
<accession>A0A8S3WGH3</accession>
<dbReference type="InterPro" id="IPR050541">
    <property type="entry name" value="LRR_TM_domain-containing"/>
</dbReference>
<evidence type="ECO:0000256" key="2">
    <source>
        <dbReference type="ARBA" id="ARBA00022729"/>
    </source>
</evidence>
<sequence length="516" mass="59068">MKTLDMELVVKYLLLTLALTSVQISHTESRLNEKRRDKTDRRHHFIKVMDNLCEIANRESKVHCYCESTEINAATRADCWVFNGGINESDPIWASFNSQQNLERLTFNIRSDGALTFIPLQVIKRLKRLQKLYIHYATLNKIEKRTFTNMTTIKEITLTNNKITELDLFSFTALPSLVNLTIKENKIIEIQRDVFVDLPSLKYLDLSFNNINMAHDECFEHLVILNELQLEANSLAVITRGTFRGLANLTRLDLRSNKLSMIGDLTFTELWNLNELLLDNNELKYLSERAFDGLALLEKLSMTGNQLQCINEGLLEGIRGLKLLDLRNNQLETFSLDTVKPVLENLKNTISVLYLSGNKFKCDCRLSWIKSLQNETKSETVRLALSGVTCTFAEQSNSHRELKANTKDVTLDKVEDVFEIGTNSNLLQQNYEESYEDNSAYKFDSTEKPVIDELILVDIPIESLPCPGETLLKNEDSLMLSSKGESYWLQSSSSRNNLNNAVTLAFIVLSKLYLNF</sequence>
<dbReference type="GO" id="GO:0005886">
    <property type="term" value="C:plasma membrane"/>
    <property type="evidence" value="ECO:0007669"/>
    <property type="project" value="TreeGrafter"/>
</dbReference>
<gene>
    <name evidence="5" type="ORF">PAPOLLO_LOCUS6195</name>
</gene>
<feature type="signal peptide" evidence="4">
    <location>
        <begin position="1"/>
        <end position="29"/>
    </location>
</feature>
<dbReference type="SMART" id="SM00369">
    <property type="entry name" value="LRR_TYP"/>
    <property type="match status" value="9"/>
</dbReference>
<keyword evidence="6" id="KW-1185">Reference proteome</keyword>
<feature type="chain" id="PRO_5035919167" evidence="4">
    <location>
        <begin position="30"/>
        <end position="516"/>
    </location>
</feature>
<dbReference type="Pfam" id="PF13855">
    <property type="entry name" value="LRR_8"/>
    <property type="match status" value="2"/>
</dbReference>
<proteinExistence type="predicted"/>
<keyword evidence="1" id="KW-0433">Leucine-rich repeat</keyword>
<dbReference type="AlphaFoldDB" id="A0A8S3WGH3"/>